<dbReference type="Proteomes" id="UP000283855">
    <property type="component" value="Unassembled WGS sequence"/>
</dbReference>
<proteinExistence type="predicted"/>
<dbReference type="AlphaFoldDB" id="A0A413T1B9"/>
<accession>A0A413T1B9</accession>
<organism evidence="1 2">
    <name type="scientific">Phocaeicola coprophilus</name>
    <dbReference type="NCBI Taxonomy" id="387090"/>
    <lineage>
        <taxon>Bacteria</taxon>
        <taxon>Pseudomonadati</taxon>
        <taxon>Bacteroidota</taxon>
        <taxon>Bacteroidia</taxon>
        <taxon>Bacteroidales</taxon>
        <taxon>Bacteroidaceae</taxon>
        <taxon>Phocaeicola</taxon>
    </lineage>
</organism>
<sequence>MEKEYYDRFEIKLQDDLLRLCTSYQQLDGVLIASEDIDGHWNVLGPQYLADAVEQVRDYPIVSVAWAAYLGTGVAWGWDADWAAVSKAPYQLFYGEQGFDDMDEHIVKDLLGFPLDSQEAAMLENSIRRCAEHTVAAIRHEQIEPQSAMAYHIFARACKVMYRIGAAMQLKRMHYQLEKVQLN</sequence>
<protein>
    <submittedName>
        <fullName evidence="1">Uncharacterized protein</fullName>
    </submittedName>
</protein>
<name>A0A413T1B9_9BACT</name>
<comment type="caution">
    <text evidence="1">The sequence shown here is derived from an EMBL/GenBank/DDBJ whole genome shotgun (WGS) entry which is preliminary data.</text>
</comment>
<gene>
    <name evidence="1" type="ORF">DW921_06285</name>
</gene>
<reference evidence="1 2" key="1">
    <citation type="submission" date="2018-08" db="EMBL/GenBank/DDBJ databases">
        <title>A genome reference for cultivated species of the human gut microbiota.</title>
        <authorList>
            <person name="Zou Y."/>
            <person name="Xue W."/>
            <person name="Luo G."/>
        </authorList>
    </citation>
    <scope>NUCLEOTIDE SEQUENCE [LARGE SCALE GENOMIC DNA]</scope>
    <source>
        <strain evidence="1 2">AM42-38</strain>
    </source>
</reference>
<evidence type="ECO:0000313" key="1">
    <source>
        <dbReference type="EMBL" id="RHA76529.1"/>
    </source>
</evidence>
<evidence type="ECO:0000313" key="2">
    <source>
        <dbReference type="Proteomes" id="UP000283855"/>
    </source>
</evidence>
<dbReference type="EMBL" id="QSFT01000010">
    <property type="protein sequence ID" value="RHA76529.1"/>
    <property type="molecule type" value="Genomic_DNA"/>
</dbReference>